<dbReference type="EMBL" id="RCIY01000002">
    <property type="protein sequence ID" value="TGG89802.1"/>
    <property type="molecule type" value="Genomic_DNA"/>
</dbReference>
<dbReference type="GO" id="GO:0005576">
    <property type="term" value="C:extracellular region"/>
    <property type="evidence" value="ECO:0007669"/>
    <property type="project" value="UniProtKB-SubCell"/>
</dbReference>
<keyword evidence="5 8" id="KW-0646">Protease inhibitor</keyword>
<dbReference type="PROSITE" id="PS00999">
    <property type="entry name" value="SSI"/>
    <property type="match status" value="1"/>
</dbReference>
<dbReference type="PRINTS" id="PR00294">
    <property type="entry name" value="SSBTLNINHBTR"/>
</dbReference>
<evidence type="ECO:0000256" key="7">
    <source>
        <dbReference type="ARBA" id="ARBA00023157"/>
    </source>
</evidence>
<keyword evidence="7" id="KW-1015">Disulfide bond</keyword>
<dbReference type="InterPro" id="IPR000691">
    <property type="entry name" value="Prot_inh_I16_SSI"/>
</dbReference>
<evidence type="ECO:0000256" key="3">
    <source>
        <dbReference type="ARBA" id="ARBA00011738"/>
    </source>
</evidence>
<evidence type="ECO:0000256" key="2">
    <source>
        <dbReference type="ARBA" id="ARBA00010472"/>
    </source>
</evidence>
<dbReference type="Proteomes" id="UP000298111">
    <property type="component" value="Unassembled WGS sequence"/>
</dbReference>
<protein>
    <submittedName>
        <fullName evidence="9">Protease inhibitor SIL-V5</fullName>
    </submittedName>
</protein>
<comment type="caution">
    <text evidence="9">The sequence shown here is derived from an EMBL/GenBank/DDBJ whole genome shotgun (WGS) entry which is preliminary data.</text>
</comment>
<dbReference type="InterPro" id="IPR023549">
    <property type="entry name" value="Subtilisin_inhibitor"/>
</dbReference>
<evidence type="ECO:0000256" key="5">
    <source>
        <dbReference type="ARBA" id="ARBA00022690"/>
    </source>
</evidence>
<evidence type="ECO:0000256" key="6">
    <source>
        <dbReference type="ARBA" id="ARBA00022900"/>
    </source>
</evidence>
<comment type="similarity">
    <text evidence="2 8">Belongs to the protease inhibitor I16 (SSI) family.</text>
</comment>
<dbReference type="GeneID" id="75184490"/>
<gene>
    <name evidence="9" type="ORF">D8771_02700</name>
</gene>
<dbReference type="RefSeq" id="WP_016468170.1">
    <property type="nucleotide sequence ID" value="NZ_BBQG01000036.1"/>
</dbReference>
<dbReference type="Pfam" id="PF00720">
    <property type="entry name" value="SSI"/>
    <property type="match status" value="1"/>
</dbReference>
<reference evidence="9 10" key="1">
    <citation type="submission" date="2018-10" db="EMBL/GenBank/DDBJ databases">
        <title>Isolation of pseudouridimycin from Streptomyces albus DSM 40763.</title>
        <authorList>
            <person name="Rosenqvist P."/>
            <person name="Metsae-Ketelae M."/>
            <person name="Virta P."/>
        </authorList>
    </citation>
    <scope>NUCLEOTIDE SEQUENCE [LARGE SCALE GENOMIC DNA]</scope>
    <source>
        <strain evidence="9 10">DSM 40763</strain>
    </source>
</reference>
<name>A0A6C1C3Q2_9ACTN</name>
<dbReference type="AlphaFoldDB" id="A0A6C1C3Q2"/>
<evidence type="ECO:0000256" key="1">
    <source>
        <dbReference type="ARBA" id="ARBA00004613"/>
    </source>
</evidence>
<evidence type="ECO:0000313" key="10">
    <source>
        <dbReference type="Proteomes" id="UP000298111"/>
    </source>
</evidence>
<dbReference type="Gene3D" id="3.30.350.10">
    <property type="entry name" value="Subtilisin inhibitor-like"/>
    <property type="match status" value="1"/>
</dbReference>
<dbReference type="InterPro" id="IPR020054">
    <property type="entry name" value="Prot_inh_SSI_I16_CS"/>
</dbReference>
<dbReference type="GO" id="GO:0004867">
    <property type="term" value="F:serine-type endopeptidase inhibitor activity"/>
    <property type="evidence" value="ECO:0007669"/>
    <property type="project" value="UniProtKB-KW"/>
</dbReference>
<sequence length="147" mass="15437">MHTRTFSRRLAGTVVAAVAALPLLTAQSAAAHPLAPGTGRPVPEPTVRPGLLLTVSDARHTLVRGVRLLCEPVPHGRHPRAAEACAALDRAGGDPAALRAAPGFCTLRFAPVTVTAEGTHRGKHVSWRKTYPNACAMQRATGPLFAF</sequence>
<comment type="subcellular location">
    <subcellularLocation>
        <location evidence="1">Secreted</location>
    </subcellularLocation>
</comment>
<evidence type="ECO:0000256" key="8">
    <source>
        <dbReference type="RuleBase" id="RU003471"/>
    </source>
</evidence>
<comment type="subunit">
    <text evidence="3">Homodimer.</text>
</comment>
<evidence type="ECO:0000256" key="4">
    <source>
        <dbReference type="ARBA" id="ARBA00022525"/>
    </source>
</evidence>
<dbReference type="InterPro" id="IPR036819">
    <property type="entry name" value="Subtilisin_inhibitor-like_sf"/>
</dbReference>
<keyword evidence="6 8" id="KW-0722">Serine protease inhibitor</keyword>
<proteinExistence type="inferred from homology"/>
<dbReference type="SUPFAM" id="SSF55399">
    <property type="entry name" value="Subtilisin inhibitor"/>
    <property type="match status" value="1"/>
</dbReference>
<accession>A0A6C1C3Q2</accession>
<evidence type="ECO:0000313" key="9">
    <source>
        <dbReference type="EMBL" id="TGG89802.1"/>
    </source>
</evidence>
<organism evidence="9 10">
    <name type="scientific">Streptomyces albus</name>
    <dbReference type="NCBI Taxonomy" id="1888"/>
    <lineage>
        <taxon>Bacteria</taxon>
        <taxon>Bacillati</taxon>
        <taxon>Actinomycetota</taxon>
        <taxon>Actinomycetes</taxon>
        <taxon>Kitasatosporales</taxon>
        <taxon>Streptomycetaceae</taxon>
        <taxon>Streptomyces</taxon>
    </lineage>
</organism>
<keyword evidence="4" id="KW-0964">Secreted</keyword>